<dbReference type="AlphaFoldDB" id="A0A8K0D4Z0"/>
<evidence type="ECO:0000259" key="1">
    <source>
        <dbReference type="Pfam" id="PF20700"/>
    </source>
</evidence>
<evidence type="ECO:0000313" key="2">
    <source>
        <dbReference type="EMBL" id="KAF2897311.1"/>
    </source>
</evidence>
<comment type="caution">
    <text evidence="2">The sequence shown here is derived from an EMBL/GenBank/DDBJ whole genome shotgun (WGS) entry which is preliminary data.</text>
</comment>
<organism evidence="2 3">
    <name type="scientific">Ignelater luminosus</name>
    <name type="common">Cucubano</name>
    <name type="synonym">Pyrophorus luminosus</name>
    <dbReference type="NCBI Taxonomy" id="2038154"/>
    <lineage>
        <taxon>Eukaryota</taxon>
        <taxon>Metazoa</taxon>
        <taxon>Ecdysozoa</taxon>
        <taxon>Arthropoda</taxon>
        <taxon>Hexapoda</taxon>
        <taxon>Insecta</taxon>
        <taxon>Pterygota</taxon>
        <taxon>Neoptera</taxon>
        <taxon>Endopterygota</taxon>
        <taxon>Coleoptera</taxon>
        <taxon>Polyphaga</taxon>
        <taxon>Elateriformia</taxon>
        <taxon>Elateroidea</taxon>
        <taxon>Elateridae</taxon>
        <taxon>Agrypninae</taxon>
        <taxon>Pyrophorini</taxon>
        <taxon>Ignelater</taxon>
    </lineage>
</organism>
<dbReference type="InterPro" id="IPR049012">
    <property type="entry name" value="Mutator_transp_dom"/>
</dbReference>
<name>A0A8K0D4Z0_IGNLU</name>
<feature type="domain" description="Mutator-like transposase" evidence="1">
    <location>
        <begin position="208"/>
        <end position="302"/>
    </location>
</feature>
<evidence type="ECO:0000313" key="3">
    <source>
        <dbReference type="Proteomes" id="UP000801492"/>
    </source>
</evidence>
<sequence>MSIATGVVGDKSISCYHAVSIGKEAIARVVGKYFGNIKLSRKERALPLASMIRSIKISDMLMLIINHTFRVSQHNLTYEKEEDQCKIEGYRFVEMNYFLKKALSLQSLHNIKCTSGKLEYSSEKRSGLVSVYTLKCNICDREEHLATEKPQTSEEKSNNHSTINTAAVWCTLSTGSSYTHLTESLSVMNVPPLGGTVFFKIQRELGDAVIIRKRTGKILFLGIRNKYCSICARNKHKSLSNGTHFKNYDGPSSSVEADIVIEGFNSSIAMHGVRYKKFGADRDSTVYSRIKQQVSYGHEIQVVLKFNVELNSSVNVLIAKKSASDSSFT</sequence>
<dbReference type="Pfam" id="PF20700">
    <property type="entry name" value="Mutator"/>
    <property type="match status" value="1"/>
</dbReference>
<accession>A0A8K0D4Z0</accession>
<protein>
    <recommendedName>
        <fullName evidence="1">Mutator-like transposase domain-containing protein</fullName>
    </recommendedName>
</protein>
<reference evidence="2" key="1">
    <citation type="submission" date="2019-08" db="EMBL/GenBank/DDBJ databases">
        <title>The genome of the North American firefly Photinus pyralis.</title>
        <authorList>
            <consortium name="Photinus pyralis genome working group"/>
            <person name="Fallon T.R."/>
            <person name="Sander Lower S.E."/>
            <person name="Weng J.-K."/>
        </authorList>
    </citation>
    <scope>NUCLEOTIDE SEQUENCE</scope>
    <source>
        <strain evidence="2">TRF0915ILg1</strain>
        <tissue evidence="2">Whole body</tissue>
    </source>
</reference>
<dbReference type="EMBL" id="VTPC01004317">
    <property type="protein sequence ID" value="KAF2897311.1"/>
    <property type="molecule type" value="Genomic_DNA"/>
</dbReference>
<keyword evidence="3" id="KW-1185">Reference proteome</keyword>
<gene>
    <name evidence="2" type="ORF">ILUMI_08863</name>
</gene>
<dbReference type="OrthoDB" id="6779531at2759"/>
<dbReference type="Proteomes" id="UP000801492">
    <property type="component" value="Unassembled WGS sequence"/>
</dbReference>
<proteinExistence type="predicted"/>